<reference evidence="1 2" key="1">
    <citation type="journal article" date="2015" name="Genome Announc.">
        <title>Genome Assemblies of Three Soil-Associated Devosia species: D. insulae, D. limi, and D. soli.</title>
        <authorList>
            <person name="Hassan Y.I."/>
            <person name="Lepp D."/>
            <person name="Zhou T."/>
        </authorList>
    </citation>
    <scope>NUCLEOTIDE SEQUENCE [LARGE SCALE GENOMIC DNA]</scope>
    <source>
        <strain evidence="1 2">DS-56</strain>
    </source>
</reference>
<gene>
    <name evidence="1" type="ORF">VW23_013460</name>
</gene>
<dbReference type="EMBL" id="LAJE02000098">
    <property type="protein sequence ID" value="OEO32031.1"/>
    <property type="molecule type" value="Genomic_DNA"/>
</dbReference>
<dbReference type="AlphaFoldDB" id="A0A1E5XTX6"/>
<name>A0A1E5XTX6_9HYPH</name>
<accession>A0A1E5XTX6</accession>
<dbReference type="OrthoDB" id="558011at2"/>
<dbReference type="Pfam" id="PF11750">
    <property type="entry name" value="DUF3307"/>
    <property type="match status" value="1"/>
</dbReference>
<dbReference type="InterPro" id="IPR021737">
    <property type="entry name" value="Phage_phiKZ_Orf197"/>
</dbReference>
<sequence length="128" mass="14289">MVGLFFLLFIGLELKHYIADYFLQPGWMLGGKGDFRQPGGYAHAGVHAGLTALVLLLAGTPLPWLVGIVVAEFVVHYLLDYSKIHYSRGVHVDTQPRRFWSLHGLDQITHQLTYAAIIYVVLLSKGLV</sequence>
<organism evidence="1 2">
    <name type="scientific">Devosia insulae DS-56</name>
    <dbReference type="NCBI Taxonomy" id="1116389"/>
    <lineage>
        <taxon>Bacteria</taxon>
        <taxon>Pseudomonadati</taxon>
        <taxon>Pseudomonadota</taxon>
        <taxon>Alphaproteobacteria</taxon>
        <taxon>Hyphomicrobiales</taxon>
        <taxon>Devosiaceae</taxon>
        <taxon>Devosia</taxon>
    </lineage>
</organism>
<evidence type="ECO:0000313" key="2">
    <source>
        <dbReference type="Proteomes" id="UP000095463"/>
    </source>
</evidence>
<evidence type="ECO:0008006" key="3">
    <source>
        <dbReference type="Google" id="ProtNLM"/>
    </source>
</evidence>
<comment type="caution">
    <text evidence="1">The sequence shown here is derived from an EMBL/GenBank/DDBJ whole genome shotgun (WGS) entry which is preliminary data.</text>
</comment>
<protein>
    <recommendedName>
        <fullName evidence="3">DUF3307 domain-containing protein</fullName>
    </recommendedName>
</protein>
<evidence type="ECO:0000313" key="1">
    <source>
        <dbReference type="EMBL" id="OEO32031.1"/>
    </source>
</evidence>
<keyword evidence="2" id="KW-1185">Reference proteome</keyword>
<dbReference type="Proteomes" id="UP000095463">
    <property type="component" value="Unassembled WGS sequence"/>
</dbReference>
<proteinExistence type="predicted"/>
<dbReference type="RefSeq" id="WP_069908804.1">
    <property type="nucleotide sequence ID" value="NZ_LAJE02000098.1"/>
</dbReference>